<dbReference type="FunCoup" id="Q9HKM0">
    <property type="interactions" value="41"/>
</dbReference>
<dbReference type="STRING" id="273075.gene:9571797"/>
<accession>Q9HKM0</accession>
<dbReference type="HOGENOM" id="CLU_007884_4_1_2"/>
<evidence type="ECO:0000259" key="2">
    <source>
        <dbReference type="Pfam" id="PF01266"/>
    </source>
</evidence>
<dbReference type="InParanoid" id="Q9HKM0"/>
<dbReference type="InterPro" id="IPR006076">
    <property type="entry name" value="FAD-dep_OxRdtase"/>
</dbReference>
<dbReference type="SUPFAM" id="SSF51905">
    <property type="entry name" value="FAD/NAD(P)-binding domain"/>
    <property type="match status" value="1"/>
</dbReference>
<gene>
    <name evidence="3" type="ordered locus">Ta0577</name>
</gene>
<organism evidence="3 4">
    <name type="scientific">Thermoplasma acidophilum (strain ATCC 25905 / DSM 1728 / JCM 9062 / NBRC 15155 / AMRC-C165)</name>
    <dbReference type="NCBI Taxonomy" id="273075"/>
    <lineage>
        <taxon>Archaea</taxon>
        <taxon>Methanobacteriati</taxon>
        <taxon>Thermoplasmatota</taxon>
        <taxon>Thermoplasmata</taxon>
        <taxon>Thermoplasmatales</taxon>
        <taxon>Thermoplasmataceae</taxon>
        <taxon>Thermoplasma</taxon>
    </lineage>
</organism>
<dbReference type="Pfam" id="PF01266">
    <property type="entry name" value="DAO"/>
    <property type="match status" value="1"/>
</dbReference>
<dbReference type="GO" id="GO:0016491">
    <property type="term" value="F:oxidoreductase activity"/>
    <property type="evidence" value="ECO:0007669"/>
    <property type="project" value="UniProtKB-KW"/>
</dbReference>
<dbReference type="KEGG" id="tac:Ta0577"/>
<name>Q9HKM0_THEAC</name>
<feature type="domain" description="FAD dependent oxidoreductase" evidence="2">
    <location>
        <begin position="14"/>
        <end position="393"/>
    </location>
</feature>
<dbReference type="eggNOG" id="arCOG00755">
    <property type="taxonomic scope" value="Archaea"/>
</dbReference>
<keyword evidence="4" id="KW-1185">Reference proteome</keyword>
<dbReference type="Gene3D" id="3.30.9.10">
    <property type="entry name" value="D-Amino Acid Oxidase, subunit A, domain 2"/>
    <property type="match status" value="1"/>
</dbReference>
<keyword evidence="1" id="KW-0560">Oxidoreductase</keyword>
<evidence type="ECO:0000256" key="1">
    <source>
        <dbReference type="ARBA" id="ARBA00023002"/>
    </source>
</evidence>
<dbReference type="Proteomes" id="UP000001024">
    <property type="component" value="Chromosome"/>
</dbReference>
<evidence type="ECO:0000313" key="4">
    <source>
        <dbReference type="Proteomes" id="UP000001024"/>
    </source>
</evidence>
<dbReference type="InterPro" id="IPR036188">
    <property type="entry name" value="FAD/NAD-bd_sf"/>
</dbReference>
<dbReference type="DNASU" id="1456167"/>
<proteinExistence type="predicted"/>
<protein>
    <submittedName>
        <fullName evidence="3">Sarcosine oxidase related protein</fullName>
    </submittedName>
</protein>
<dbReference type="AlphaFoldDB" id="Q9HKM0"/>
<sequence>MFIPRFYSQDMKYDVAIIGSGIVGLSTAFHLSEKHSDLKIAVIDKFHTFAQGNTGKSAAGFRDVFSSDTSFKLSSSSIRFYDHVQKILGIDLGMKHVGYLFLMDNDSGSDVMEEIGRKTKIEEVDLDALESMGISIKPDTEVKEAMGLEDIHRAYLAHNAGIMEPDKIAAFYHSQCVNRNIEFLFDTEVQSLNLVPKKPLNYPGEPFIWQDKTIGSIKTSRGEISADTFILATDVWTNFLTDPVGIDSHIRPKKRQLFKIRNEFIEDVVGKKVLATESFPFTVFPKGVYVRPSPGEKTFWAGVADDIGRDFSFVEDPEAEPQFYTYNVYQVLQAYMKPITSASITGMWAGYYSYNTIDGNPYIFRDLNLIVATGTSGSGIMKGDAIGRVVAALYDGEEKAKLYDGMRINTADLGVKNRKVEEEKLVL</sequence>
<dbReference type="EMBL" id="AL445064">
    <property type="protein sequence ID" value="CAC11717.1"/>
    <property type="molecule type" value="Genomic_DNA"/>
</dbReference>
<evidence type="ECO:0000313" key="3">
    <source>
        <dbReference type="EMBL" id="CAC11717.1"/>
    </source>
</evidence>
<dbReference type="Gene3D" id="3.50.50.60">
    <property type="entry name" value="FAD/NAD(P)-binding domain"/>
    <property type="match status" value="1"/>
</dbReference>
<reference evidence="3 4" key="1">
    <citation type="journal article" date="2000" name="Nature">
        <title>The genome sequence of the thermoacidophilic scavenger Thermoplasma acidophilum.</title>
        <authorList>
            <person name="Ruepp A."/>
            <person name="Graml W."/>
            <person name="Santos-Martinez M.L."/>
            <person name="Koretke K.K."/>
            <person name="Volker C."/>
            <person name="Mewes H.W."/>
            <person name="Frishman D."/>
            <person name="Stocker S."/>
            <person name="Lupas A.N."/>
            <person name="Baumeister W."/>
        </authorList>
    </citation>
    <scope>NUCLEOTIDE SEQUENCE [LARGE SCALE GENOMIC DNA]</scope>
    <source>
        <strain evidence="4">ATCC 25905 / DSM 1728 / JCM 9062 / NBRC 15155 / AMRC-C165</strain>
    </source>
</reference>
<dbReference type="PaxDb" id="273075-Ta0577"/>
<dbReference type="GO" id="GO:0005737">
    <property type="term" value="C:cytoplasm"/>
    <property type="evidence" value="ECO:0007669"/>
    <property type="project" value="TreeGrafter"/>
</dbReference>
<dbReference type="PANTHER" id="PTHR13847">
    <property type="entry name" value="SARCOSINE DEHYDROGENASE-RELATED"/>
    <property type="match status" value="1"/>
</dbReference>
<dbReference type="PANTHER" id="PTHR13847:SF287">
    <property type="entry name" value="FAD-DEPENDENT OXIDOREDUCTASE DOMAIN-CONTAINING PROTEIN 1"/>
    <property type="match status" value="1"/>
</dbReference>
<dbReference type="EnsemblBacteria" id="CAC11717">
    <property type="protein sequence ID" value="CAC11717"/>
    <property type="gene ID" value="CAC11717"/>
</dbReference>